<proteinExistence type="predicted"/>
<evidence type="ECO:0000313" key="3">
    <source>
        <dbReference type="Proteomes" id="UP001189429"/>
    </source>
</evidence>
<keyword evidence="1" id="KW-0472">Membrane</keyword>
<comment type="caution">
    <text evidence="2">The sequence shown here is derived from an EMBL/GenBank/DDBJ whole genome shotgun (WGS) entry which is preliminary data.</text>
</comment>
<organism evidence="2 3">
    <name type="scientific">Prorocentrum cordatum</name>
    <dbReference type="NCBI Taxonomy" id="2364126"/>
    <lineage>
        <taxon>Eukaryota</taxon>
        <taxon>Sar</taxon>
        <taxon>Alveolata</taxon>
        <taxon>Dinophyceae</taxon>
        <taxon>Prorocentrales</taxon>
        <taxon>Prorocentraceae</taxon>
        <taxon>Prorocentrum</taxon>
    </lineage>
</organism>
<feature type="transmembrane region" description="Helical" evidence="1">
    <location>
        <begin position="243"/>
        <end position="263"/>
    </location>
</feature>
<feature type="transmembrane region" description="Helical" evidence="1">
    <location>
        <begin position="77"/>
        <end position="95"/>
    </location>
</feature>
<sequence length="644" mass="68642">MSEARSLALTKRISVGGGANLVTTAAMLQSLAIALITELNEKRVFILSGVGTFSVKSSPARVVLADLGRVEMAAEQLALLSGLVWWLASTAMFLVRAVKLDDGCQGLPMNIHDASINWLVTLVQSRTLYQVLGAAHVVSCFGNFFSIVQLCFAIVWMGGASLHEACLTLVAFGFAAPHAALAAERVASEWQQAAHFKGDGAAAACVPASAGSGVVLAVARSAALGPQLTVVLACADATAEEVPFWQCATSVVAVAAYASSLIACGAAPPRRRGAVSPPSLSELWASLAVDVLAAATLVLSFFHLASWQWWLLLAIFAALLASISLGPVRVLLVELVEPIMPLLDGGDKARPPTGPRRELSRQLARAAVALCAAASFRSSWGRWAALRGAAVATPPPPAWADHEGAGIRSDDPGDNVMMDEGAWNDHHFSDYGDMPYDDDDRDYFTDWSAEDLLLLKWRDSHDGEAMGAAADALGIKENDLIVRDSLPQHRLLLFEVRARARELLPEGGPALAWRRVSAAPSERLSAIAEAGFPPALDAALCERLSEREWDETDLSAADAEILSGALSLTDRVSSLFSNIRIIAIRCSHGSVDGMCRDCIRQGPSQVVHLSAEPGNDRVRFKPQSLLAPRDASRRTSVTLRPVMR</sequence>
<protein>
    <submittedName>
        <fullName evidence="2">Uncharacterized protein</fullName>
    </submittedName>
</protein>
<evidence type="ECO:0000256" key="1">
    <source>
        <dbReference type="SAM" id="Phobius"/>
    </source>
</evidence>
<feature type="transmembrane region" description="Helical" evidence="1">
    <location>
        <begin position="162"/>
        <end position="181"/>
    </location>
</feature>
<feature type="transmembrane region" description="Helical" evidence="1">
    <location>
        <begin position="131"/>
        <end position="156"/>
    </location>
</feature>
<feature type="transmembrane region" description="Helical" evidence="1">
    <location>
        <begin position="309"/>
        <end position="332"/>
    </location>
</feature>
<dbReference type="Proteomes" id="UP001189429">
    <property type="component" value="Unassembled WGS sequence"/>
</dbReference>
<keyword evidence="1" id="KW-0812">Transmembrane</keyword>
<dbReference type="EMBL" id="CAUYUJ010011447">
    <property type="protein sequence ID" value="CAK0831773.1"/>
    <property type="molecule type" value="Genomic_DNA"/>
</dbReference>
<name>A0ABN9SJ86_9DINO</name>
<keyword evidence="1" id="KW-1133">Transmembrane helix</keyword>
<keyword evidence="3" id="KW-1185">Reference proteome</keyword>
<accession>A0ABN9SJ86</accession>
<feature type="transmembrane region" description="Helical" evidence="1">
    <location>
        <begin position="12"/>
        <end position="36"/>
    </location>
</feature>
<feature type="transmembrane region" description="Helical" evidence="1">
    <location>
        <begin position="283"/>
        <end position="303"/>
    </location>
</feature>
<gene>
    <name evidence="2" type="ORF">PCOR1329_LOCUS30030</name>
</gene>
<reference evidence="2" key="1">
    <citation type="submission" date="2023-10" db="EMBL/GenBank/DDBJ databases">
        <authorList>
            <person name="Chen Y."/>
            <person name="Shah S."/>
            <person name="Dougan E. K."/>
            <person name="Thang M."/>
            <person name="Chan C."/>
        </authorList>
    </citation>
    <scope>NUCLEOTIDE SEQUENCE [LARGE SCALE GENOMIC DNA]</scope>
</reference>
<evidence type="ECO:0000313" key="2">
    <source>
        <dbReference type="EMBL" id="CAK0831773.1"/>
    </source>
</evidence>